<evidence type="ECO:0000313" key="1">
    <source>
        <dbReference type="EMBL" id="MDQ0466322.1"/>
    </source>
</evidence>
<comment type="caution">
    <text evidence="1">The sequence shown here is derived from an EMBL/GenBank/DDBJ whole genome shotgun (WGS) entry which is preliminary data.</text>
</comment>
<keyword evidence="2" id="KW-1185">Reference proteome</keyword>
<name>A0ABU0IZC8_9CAUL</name>
<sequence length="491" mass="52945">MDPVTLTLVNATSKTLYVGSTSVLRASSGSIGPGQLAVFSGTVLPMSSPGVVSLYFNSGRNGTPFEIRIALKQEGKTMRPFIYPSAPDNYVLGYHTNPAPGGLVNITATAYPGLTVDQAAHGYAIDLTSKPMHYADTYPYVFADFINAMFDPRVRSAAVVAAAGKGVTNHWDADDAPPAFYADFTGGQFSRIVGLFKDYWLNNGPAACPGADQVLINTLRTFIQKQKPSLWLPVLSVHADGPPQVFNLKGYVRLGFYKSGGDWSESTVERFLTLIASGAHIVQICARQDMEAIHKSYTAAADFFDYFVKEPIVRGNDLGSSHYVDGGWNNAGWYYLNIDGELMPGQVVATPDGPTMPTGLLDAFMVSATVIDGDGGVTLGDYNTFLQSEGWQQQGLTGGDRHMDDLGTANATVWNIGTLGASPYSEKRGTTVFLAPDGWTPKVTDTTLMMPYVGAYAKKDGKDYKPQPWLKTALVKAVDPVDLDKDLYVVS</sequence>
<proteinExistence type="predicted"/>
<dbReference type="EMBL" id="JAUSVS010000011">
    <property type="protein sequence ID" value="MDQ0466322.1"/>
    <property type="molecule type" value="Genomic_DNA"/>
</dbReference>
<protein>
    <submittedName>
        <fullName evidence="1">Uncharacterized protein</fullName>
    </submittedName>
</protein>
<dbReference type="Proteomes" id="UP001228905">
    <property type="component" value="Unassembled WGS sequence"/>
</dbReference>
<dbReference type="RefSeq" id="WP_307352338.1">
    <property type="nucleotide sequence ID" value="NZ_JAUSVS010000011.1"/>
</dbReference>
<organism evidence="1 2">
    <name type="scientific">Caulobacter ginsengisoli</name>
    <dbReference type="NCBI Taxonomy" id="400775"/>
    <lineage>
        <taxon>Bacteria</taxon>
        <taxon>Pseudomonadati</taxon>
        <taxon>Pseudomonadota</taxon>
        <taxon>Alphaproteobacteria</taxon>
        <taxon>Caulobacterales</taxon>
        <taxon>Caulobacteraceae</taxon>
        <taxon>Caulobacter</taxon>
    </lineage>
</organism>
<reference evidence="1 2" key="1">
    <citation type="submission" date="2023-07" db="EMBL/GenBank/DDBJ databases">
        <title>Genomic Encyclopedia of Type Strains, Phase IV (KMG-IV): sequencing the most valuable type-strain genomes for metagenomic binning, comparative biology and taxonomic classification.</title>
        <authorList>
            <person name="Goeker M."/>
        </authorList>
    </citation>
    <scope>NUCLEOTIDE SEQUENCE [LARGE SCALE GENOMIC DNA]</scope>
    <source>
        <strain evidence="1 2">DSM 18695</strain>
    </source>
</reference>
<gene>
    <name evidence="1" type="ORF">QO010_004115</name>
</gene>
<accession>A0ABU0IZC8</accession>
<evidence type="ECO:0000313" key="2">
    <source>
        <dbReference type="Proteomes" id="UP001228905"/>
    </source>
</evidence>